<organism evidence="5 6">
    <name type="scientific">Methylosinus trichosporium (strain ATCC 35070 / NCIMB 11131 / UNIQEM 75 / OB3b)</name>
    <dbReference type="NCBI Taxonomy" id="595536"/>
    <lineage>
        <taxon>Bacteria</taxon>
        <taxon>Pseudomonadati</taxon>
        <taxon>Pseudomonadota</taxon>
        <taxon>Alphaproteobacteria</taxon>
        <taxon>Hyphomicrobiales</taxon>
        <taxon>Methylocystaceae</taxon>
        <taxon>Methylosinus</taxon>
    </lineage>
</organism>
<dbReference type="PANTHER" id="PTHR43464:SF19">
    <property type="entry name" value="UBIQUINONE BIOSYNTHESIS O-METHYLTRANSFERASE, MITOCHONDRIAL"/>
    <property type="match status" value="1"/>
</dbReference>
<dbReference type="STRING" id="595536.GCA_000178815_01215"/>
<keyword evidence="1" id="KW-0489">Methyltransferase</keyword>
<feature type="domain" description="Methyltransferase" evidence="4">
    <location>
        <begin position="134"/>
        <end position="227"/>
    </location>
</feature>
<evidence type="ECO:0000256" key="2">
    <source>
        <dbReference type="ARBA" id="ARBA00022679"/>
    </source>
</evidence>
<dbReference type="GO" id="GO:0008168">
    <property type="term" value="F:methyltransferase activity"/>
    <property type="evidence" value="ECO:0007669"/>
    <property type="project" value="UniProtKB-KW"/>
</dbReference>
<name>A0A2D2D4K5_METT3</name>
<evidence type="ECO:0000313" key="5">
    <source>
        <dbReference type="EMBL" id="ATQ69892.1"/>
    </source>
</evidence>
<dbReference type="CDD" id="cd02440">
    <property type="entry name" value="AdoMet_MTases"/>
    <property type="match status" value="1"/>
</dbReference>
<dbReference type="Proteomes" id="UP000230709">
    <property type="component" value="Chromosome"/>
</dbReference>
<dbReference type="Pfam" id="PF13649">
    <property type="entry name" value="Methyltransf_25"/>
    <property type="match status" value="1"/>
</dbReference>
<keyword evidence="6" id="KW-1185">Reference proteome</keyword>
<evidence type="ECO:0000256" key="3">
    <source>
        <dbReference type="ARBA" id="ARBA00022691"/>
    </source>
</evidence>
<proteinExistence type="predicted"/>
<accession>A0A2D2D4K5</accession>
<gene>
    <name evidence="5" type="ORF">CQW49_19890</name>
</gene>
<dbReference type="InterPro" id="IPR029063">
    <property type="entry name" value="SAM-dependent_MTases_sf"/>
</dbReference>
<dbReference type="EMBL" id="CP023737">
    <property type="protein sequence ID" value="ATQ69892.1"/>
    <property type="molecule type" value="Genomic_DNA"/>
</dbReference>
<evidence type="ECO:0000313" key="6">
    <source>
        <dbReference type="Proteomes" id="UP000230709"/>
    </source>
</evidence>
<keyword evidence="2" id="KW-0808">Transferase</keyword>
<reference evidence="6" key="1">
    <citation type="submission" date="2017-10" db="EMBL/GenBank/DDBJ databases">
        <title>Completed PacBio SMRT sequence of Methylosinus trichosporium OB3b reveals presence of a third large plasmid.</title>
        <authorList>
            <person name="Charles T.C."/>
            <person name="Lynch M.D.J."/>
            <person name="Heil J.R."/>
            <person name="Cheng J."/>
        </authorList>
    </citation>
    <scope>NUCLEOTIDE SEQUENCE [LARGE SCALE GENOMIC DNA]</scope>
    <source>
        <strain evidence="6">OB3b</strain>
    </source>
</reference>
<dbReference type="InterPro" id="IPR041698">
    <property type="entry name" value="Methyltransf_25"/>
</dbReference>
<dbReference type="RefSeq" id="WP_003609540.1">
    <property type="nucleotide sequence ID" value="NZ_ADVE02000001.1"/>
</dbReference>
<protein>
    <recommendedName>
        <fullName evidence="4">Methyltransferase domain-containing protein</fullName>
    </recommendedName>
</protein>
<dbReference type="PANTHER" id="PTHR43464">
    <property type="entry name" value="METHYLTRANSFERASE"/>
    <property type="match status" value="1"/>
</dbReference>
<dbReference type="GO" id="GO:0032259">
    <property type="term" value="P:methylation"/>
    <property type="evidence" value="ECO:0007669"/>
    <property type="project" value="UniProtKB-KW"/>
</dbReference>
<dbReference type="Gene3D" id="2.20.25.10">
    <property type="match status" value="1"/>
</dbReference>
<sequence>MALALVCPIDRSPLHAEGEALRCPHGHSFPVVDGIPVLLRDDVAQTIGIAHASRAAADQRPARHSSLYLETLGISESEKKMAVALAEATSAIDPVASVLIGATNGLAYKHLIGRLATVPIPELRLPDGHGESLLDIGCSWGRWSIAAARKGYRVTALDPSLGALAAARRIARSMNLQIDFVCGDARFLPFADASFDKVFSYSVLQHFSREDACAALAETSRALAPGGVALIQMPNARGLRSLVQLARRGFAEGSGFEVRYWRVDELLRTFSATIGPTRASVHCFFGLGLEASDARLMTPPLRLLLRASDMMRRMASHVPPLLHVADSLYLESTKPQERRAARAASEDACAR</sequence>
<keyword evidence="3" id="KW-0949">S-adenosyl-L-methionine</keyword>
<dbReference type="SUPFAM" id="SSF158997">
    <property type="entry name" value="Trm112p-like"/>
    <property type="match status" value="1"/>
</dbReference>
<dbReference type="AlphaFoldDB" id="A0A2D2D4K5"/>
<dbReference type="SUPFAM" id="SSF53335">
    <property type="entry name" value="S-adenosyl-L-methionine-dependent methyltransferases"/>
    <property type="match status" value="1"/>
</dbReference>
<dbReference type="Gene3D" id="3.40.50.150">
    <property type="entry name" value="Vaccinia Virus protein VP39"/>
    <property type="match status" value="1"/>
</dbReference>
<dbReference type="KEGG" id="mtw:CQW49_19890"/>
<evidence type="ECO:0000256" key="1">
    <source>
        <dbReference type="ARBA" id="ARBA00022603"/>
    </source>
</evidence>
<evidence type="ECO:0000259" key="4">
    <source>
        <dbReference type="Pfam" id="PF13649"/>
    </source>
</evidence>